<feature type="transmembrane region" description="Helical" evidence="10">
    <location>
        <begin position="270"/>
        <end position="288"/>
    </location>
</feature>
<comment type="caution">
    <text evidence="12">The sequence shown here is derived from an EMBL/GenBank/DDBJ whole genome shotgun (WGS) entry which is preliminary data.</text>
</comment>
<evidence type="ECO:0000256" key="10">
    <source>
        <dbReference type="SAM" id="Phobius"/>
    </source>
</evidence>
<feature type="transmembrane region" description="Helical" evidence="10">
    <location>
        <begin position="74"/>
        <end position="93"/>
    </location>
</feature>
<feature type="transmembrane region" description="Helical" evidence="10">
    <location>
        <begin position="99"/>
        <end position="120"/>
    </location>
</feature>
<keyword evidence="7 10" id="KW-0472">Membrane</keyword>
<dbReference type="PROSITE" id="PS50850">
    <property type="entry name" value="MFS"/>
    <property type="match status" value="1"/>
</dbReference>
<dbReference type="RefSeq" id="WP_259199283.1">
    <property type="nucleotide sequence ID" value="NZ_JANUXY010000003.1"/>
</dbReference>
<evidence type="ECO:0000256" key="4">
    <source>
        <dbReference type="ARBA" id="ARBA00022692"/>
    </source>
</evidence>
<evidence type="ECO:0000313" key="13">
    <source>
        <dbReference type="Proteomes" id="UP001205609"/>
    </source>
</evidence>
<dbReference type="InterPro" id="IPR036259">
    <property type="entry name" value="MFS_trans_sf"/>
</dbReference>
<feature type="transmembrane region" description="Helical" evidence="10">
    <location>
        <begin position="294"/>
        <end position="314"/>
    </location>
</feature>
<feature type="transmembrane region" description="Helical" evidence="10">
    <location>
        <begin position="40"/>
        <end position="62"/>
    </location>
</feature>
<feature type="transmembrane region" description="Helical" evidence="10">
    <location>
        <begin position="359"/>
        <end position="378"/>
    </location>
</feature>
<evidence type="ECO:0000256" key="2">
    <source>
        <dbReference type="ARBA" id="ARBA00008432"/>
    </source>
</evidence>
<dbReference type="InterPro" id="IPR011701">
    <property type="entry name" value="MFS"/>
</dbReference>
<keyword evidence="13" id="KW-1185">Reference proteome</keyword>
<gene>
    <name evidence="12" type="ORF">NXS11_04345</name>
</gene>
<evidence type="ECO:0000256" key="5">
    <source>
        <dbReference type="ARBA" id="ARBA00022989"/>
    </source>
</evidence>
<evidence type="ECO:0000256" key="1">
    <source>
        <dbReference type="ARBA" id="ARBA00004651"/>
    </source>
</evidence>
<feature type="transmembrane region" description="Helical" evidence="10">
    <location>
        <begin position="141"/>
        <end position="159"/>
    </location>
</feature>
<keyword evidence="3" id="KW-0813">Transport</keyword>
<keyword evidence="6" id="KW-0534">Nitrate assimilation</keyword>
<dbReference type="Proteomes" id="UP001205609">
    <property type="component" value="Unassembled WGS sequence"/>
</dbReference>
<evidence type="ECO:0000313" key="12">
    <source>
        <dbReference type="EMBL" id="MCS4486120.1"/>
    </source>
</evidence>
<reference evidence="12 13" key="1">
    <citation type="journal article" date="2023" name="Int. J. Syst. Evol. Microbiol.">
        <title>Streptococcus sciuri sp. nov., Staphylococcus marylandisciuri sp. nov. and Staphylococcus americanisciuri sp. nov., isolated from faeces of eastern grey squirrel (Sciurus carolinensis).</title>
        <authorList>
            <person name="Volokhov D.V."/>
            <person name="Zagorodnyaya T.A."/>
            <person name="Furtak V.A."/>
            <person name="Nattanmai G."/>
            <person name="Randall L."/>
            <person name="Jose S."/>
            <person name="Gao Y."/>
            <person name="Eisenberg T."/>
            <person name="Delmonte P."/>
            <person name="Blom J."/>
            <person name="Mitchell K.K."/>
        </authorList>
    </citation>
    <scope>NUCLEOTIDE SEQUENCE [LARGE SCALE GENOMIC DNA]</scope>
    <source>
        <strain evidence="12 13">GRT3</strain>
    </source>
</reference>
<dbReference type="InterPro" id="IPR020846">
    <property type="entry name" value="MFS_dom"/>
</dbReference>
<organism evidence="12 13">
    <name type="scientific">Staphylococcus americanisciuri</name>
    <dbReference type="NCBI Taxonomy" id="2973940"/>
    <lineage>
        <taxon>Bacteria</taxon>
        <taxon>Bacillati</taxon>
        <taxon>Bacillota</taxon>
        <taxon>Bacilli</taxon>
        <taxon>Bacillales</taxon>
        <taxon>Staphylococcaceae</taxon>
        <taxon>Staphylococcus</taxon>
    </lineage>
</organism>
<dbReference type="SUPFAM" id="SSF103473">
    <property type="entry name" value="MFS general substrate transporter"/>
    <property type="match status" value="1"/>
</dbReference>
<sequence length="386" mass="41092">MDKSKAGLQLGLQTLSLVAGFMAWTIIAPLMPFISQDIDITSGQLSIILAIPVILGSVLRVPFGYLTNIVGAKWVFFTSFIVLLVPIFLLSQAATPGNLMFAGFFLGVGGAIFSVGVTSIPKYFAKDKVGLANGIYGMGNLGTAVSAFLAPPIAGIIGWQNTVRSYLVVMAVFAVIMFLLGDGNEPKLKVPLVEQSRKLLGNYKLYYTSFWYFITFGAFVAFGLFLPNFLVEHFGVDKVDAGIRTGVFIALATFLRPVGGMLGDKFDAVTMLKVFFSLMIVGALIIGLSNGMVLFTVGCLTVSVCAGIGNGLIFKLVPHYFAKEAGVANGIVSMMGGLGGFFPPLVISAVTSMTGSSNMAFIFLAVFGVIALFTMFNLSKREKTVA</sequence>
<dbReference type="CDD" id="cd17341">
    <property type="entry name" value="MFS_NRT2_like"/>
    <property type="match status" value="1"/>
</dbReference>
<feature type="transmembrane region" description="Helical" evidence="10">
    <location>
        <begin position="12"/>
        <end position="34"/>
    </location>
</feature>
<evidence type="ECO:0000256" key="6">
    <source>
        <dbReference type="ARBA" id="ARBA00023063"/>
    </source>
</evidence>
<dbReference type="PANTHER" id="PTHR23515">
    <property type="entry name" value="HIGH-AFFINITY NITRATE TRANSPORTER 2.3"/>
    <property type="match status" value="1"/>
</dbReference>
<keyword evidence="4 10" id="KW-0812">Transmembrane</keyword>
<evidence type="ECO:0000256" key="3">
    <source>
        <dbReference type="ARBA" id="ARBA00022448"/>
    </source>
</evidence>
<comment type="function">
    <text evidence="9">Probably required for nitrate uptake under anoxic conditions. Also possibly involved in excretion of nitrite produced by the dissimilatory reduction of nitrate.</text>
</comment>
<name>A0ABT2F2N4_9STAP</name>
<dbReference type="Pfam" id="PF07690">
    <property type="entry name" value="MFS_1"/>
    <property type="match status" value="1"/>
</dbReference>
<dbReference type="Gene3D" id="1.20.1250.20">
    <property type="entry name" value="MFS general substrate transporter like domains"/>
    <property type="match status" value="1"/>
</dbReference>
<feature type="transmembrane region" description="Helical" evidence="10">
    <location>
        <begin position="165"/>
        <end position="184"/>
    </location>
</feature>
<evidence type="ECO:0000259" key="11">
    <source>
        <dbReference type="PROSITE" id="PS50850"/>
    </source>
</evidence>
<evidence type="ECO:0000256" key="8">
    <source>
        <dbReference type="ARBA" id="ARBA00024393"/>
    </source>
</evidence>
<comment type="subcellular location">
    <subcellularLocation>
        <location evidence="1">Cell membrane</location>
        <topology evidence="1">Multi-pass membrane protein</topology>
    </subcellularLocation>
</comment>
<protein>
    <recommendedName>
        <fullName evidence="8">Probable nitrate transporter NarT</fullName>
    </recommendedName>
</protein>
<dbReference type="InterPro" id="IPR044772">
    <property type="entry name" value="NO3_transporter"/>
</dbReference>
<dbReference type="EMBL" id="JANUXY010000003">
    <property type="protein sequence ID" value="MCS4486120.1"/>
    <property type="molecule type" value="Genomic_DNA"/>
</dbReference>
<feature type="domain" description="Major facilitator superfamily (MFS) profile" evidence="11">
    <location>
        <begin position="8"/>
        <end position="383"/>
    </location>
</feature>
<evidence type="ECO:0000256" key="7">
    <source>
        <dbReference type="ARBA" id="ARBA00023136"/>
    </source>
</evidence>
<evidence type="ECO:0000256" key="9">
    <source>
        <dbReference type="ARBA" id="ARBA00025420"/>
    </source>
</evidence>
<keyword evidence="5 10" id="KW-1133">Transmembrane helix</keyword>
<accession>A0ABT2F2N4</accession>
<feature type="transmembrane region" description="Helical" evidence="10">
    <location>
        <begin position="205"/>
        <end position="229"/>
    </location>
</feature>
<feature type="transmembrane region" description="Helical" evidence="10">
    <location>
        <begin position="326"/>
        <end position="347"/>
    </location>
</feature>
<proteinExistence type="inferred from homology"/>
<comment type="similarity">
    <text evidence="2">Belongs to the major facilitator superfamily. Nitrate/nitrite porter (TC 2.A.1.8) family.</text>
</comment>